<evidence type="ECO:0000313" key="3">
    <source>
        <dbReference type="Proteomes" id="UP000057158"/>
    </source>
</evidence>
<protein>
    <submittedName>
        <fullName evidence="2">Pyridoxamine 5'-phosphate oxidase</fullName>
    </submittedName>
</protein>
<dbReference type="PATRIC" id="fig|1603606.3.peg.1679"/>
<dbReference type="STRING" id="1603606.DSOUD_1541"/>
<dbReference type="Pfam" id="PF01243">
    <property type="entry name" value="PNPOx_N"/>
    <property type="match status" value="1"/>
</dbReference>
<reference evidence="2 3" key="1">
    <citation type="submission" date="2015-07" db="EMBL/GenBank/DDBJ databases">
        <title>Isolation and Genomic Characterization of a Novel Halophilic Metal-Reducing Deltaproteobacterium from the Deep Subsurface.</title>
        <authorList>
            <person name="Badalamenti J.P."/>
            <person name="Summers Z.M."/>
            <person name="Gralnick J.A."/>
            <person name="Bond D.R."/>
        </authorList>
    </citation>
    <scope>NUCLEOTIDE SEQUENCE [LARGE SCALE GENOMIC DNA]</scope>
    <source>
        <strain evidence="2 3">WTL</strain>
    </source>
</reference>
<dbReference type="Gene3D" id="2.30.110.10">
    <property type="entry name" value="Electron Transport, Fmn-binding Protein, Chain A"/>
    <property type="match status" value="1"/>
</dbReference>
<dbReference type="AlphaFoldDB" id="A0A0M4DHN3"/>
<keyword evidence="3" id="KW-1185">Reference proteome</keyword>
<dbReference type="SUPFAM" id="SSF50475">
    <property type="entry name" value="FMN-binding split barrel"/>
    <property type="match status" value="1"/>
</dbReference>
<feature type="domain" description="Pyridoxamine 5'-phosphate oxidase N-terminal" evidence="1">
    <location>
        <begin position="2"/>
        <end position="107"/>
    </location>
</feature>
<organism evidence="2 3">
    <name type="scientific">Desulfuromonas soudanensis</name>
    <dbReference type="NCBI Taxonomy" id="1603606"/>
    <lineage>
        <taxon>Bacteria</taxon>
        <taxon>Pseudomonadati</taxon>
        <taxon>Thermodesulfobacteriota</taxon>
        <taxon>Desulfuromonadia</taxon>
        <taxon>Desulfuromonadales</taxon>
        <taxon>Desulfuromonadaceae</taxon>
        <taxon>Desulfuromonas</taxon>
    </lineage>
</organism>
<gene>
    <name evidence="2" type="ORF">DSOUD_1541</name>
</gene>
<evidence type="ECO:0000313" key="2">
    <source>
        <dbReference type="EMBL" id="ALC16320.1"/>
    </source>
</evidence>
<dbReference type="KEGG" id="des:DSOUD_1541"/>
<evidence type="ECO:0000259" key="1">
    <source>
        <dbReference type="Pfam" id="PF01243"/>
    </source>
</evidence>
<dbReference type="EMBL" id="CP010802">
    <property type="protein sequence ID" value="ALC16320.1"/>
    <property type="molecule type" value="Genomic_DNA"/>
</dbReference>
<sequence length="123" mass="13423">MITEKLREVLKQDGVVALATLGPDGPHLVNTWNSYIRVSDDGRLLIPAGYMQHTEANIAFNPEVLMTLGSSKVQGLHGPGAGFLIKGKARFITSGPDYDLLKSKFSWLRATLAVTPESVTQTW</sequence>
<dbReference type="Proteomes" id="UP000057158">
    <property type="component" value="Chromosome"/>
</dbReference>
<name>A0A0M4DHN3_9BACT</name>
<dbReference type="RefSeq" id="WP_053550438.1">
    <property type="nucleotide sequence ID" value="NZ_CP010802.1"/>
</dbReference>
<accession>A0A0M4DHN3</accession>
<dbReference type="OrthoDB" id="595289at2"/>
<dbReference type="InterPro" id="IPR012349">
    <property type="entry name" value="Split_barrel_FMN-bd"/>
</dbReference>
<dbReference type="InterPro" id="IPR011576">
    <property type="entry name" value="Pyridox_Oxase_N"/>
</dbReference>
<proteinExistence type="predicted"/>